<gene>
    <name evidence="2" type="ORF">Lalb_Chr25g0282271</name>
</gene>
<keyword evidence="1" id="KW-0472">Membrane</keyword>
<keyword evidence="3" id="KW-1185">Reference proteome</keyword>
<protein>
    <submittedName>
        <fullName evidence="2">Uncharacterized protein</fullName>
    </submittedName>
</protein>
<keyword evidence="1" id="KW-1133">Transmembrane helix</keyword>
<dbReference type="Proteomes" id="UP000447434">
    <property type="component" value="Chromosome 25"/>
</dbReference>
<evidence type="ECO:0000256" key="1">
    <source>
        <dbReference type="SAM" id="Phobius"/>
    </source>
</evidence>
<accession>A0A6A4NBI0</accession>
<name>A0A6A4NBI0_LUPAL</name>
<dbReference type="AlphaFoldDB" id="A0A6A4NBI0"/>
<reference evidence="3" key="1">
    <citation type="journal article" date="2020" name="Nat. Commun.">
        <title>Genome sequence of the cluster root forming white lupin.</title>
        <authorList>
            <person name="Hufnagel B."/>
            <person name="Marques A."/>
            <person name="Soriano A."/>
            <person name="Marques L."/>
            <person name="Divol F."/>
            <person name="Doumas P."/>
            <person name="Sallet E."/>
            <person name="Mancinotti D."/>
            <person name="Carrere S."/>
            <person name="Marande W."/>
            <person name="Arribat S."/>
            <person name="Keller J."/>
            <person name="Huneau C."/>
            <person name="Blein T."/>
            <person name="Aime D."/>
            <person name="Laguerre M."/>
            <person name="Taylor J."/>
            <person name="Schubert V."/>
            <person name="Nelson M."/>
            <person name="Geu-Flores F."/>
            <person name="Crespi M."/>
            <person name="Gallardo-Guerrero K."/>
            <person name="Delaux P.-M."/>
            <person name="Salse J."/>
            <person name="Berges H."/>
            <person name="Guyot R."/>
            <person name="Gouzy J."/>
            <person name="Peret B."/>
        </authorList>
    </citation>
    <scope>NUCLEOTIDE SEQUENCE [LARGE SCALE GENOMIC DNA]</scope>
    <source>
        <strain evidence="3">cv. Amiga</strain>
    </source>
</reference>
<comment type="caution">
    <text evidence="2">The sequence shown here is derived from an EMBL/GenBank/DDBJ whole genome shotgun (WGS) entry which is preliminary data.</text>
</comment>
<organism evidence="2 3">
    <name type="scientific">Lupinus albus</name>
    <name type="common">White lupine</name>
    <name type="synonym">Lupinus termis</name>
    <dbReference type="NCBI Taxonomy" id="3870"/>
    <lineage>
        <taxon>Eukaryota</taxon>
        <taxon>Viridiplantae</taxon>
        <taxon>Streptophyta</taxon>
        <taxon>Embryophyta</taxon>
        <taxon>Tracheophyta</taxon>
        <taxon>Spermatophyta</taxon>
        <taxon>Magnoliopsida</taxon>
        <taxon>eudicotyledons</taxon>
        <taxon>Gunneridae</taxon>
        <taxon>Pentapetalae</taxon>
        <taxon>rosids</taxon>
        <taxon>fabids</taxon>
        <taxon>Fabales</taxon>
        <taxon>Fabaceae</taxon>
        <taxon>Papilionoideae</taxon>
        <taxon>50 kb inversion clade</taxon>
        <taxon>genistoids sensu lato</taxon>
        <taxon>core genistoids</taxon>
        <taxon>Genisteae</taxon>
        <taxon>Lupinus</taxon>
    </lineage>
</organism>
<evidence type="ECO:0000313" key="2">
    <source>
        <dbReference type="EMBL" id="KAE9584804.1"/>
    </source>
</evidence>
<feature type="transmembrane region" description="Helical" evidence="1">
    <location>
        <begin position="15"/>
        <end position="34"/>
    </location>
</feature>
<sequence>MCSISYLHLHWICHAIYSVCNNLLLPTLLNFYFGNLKLFLSNRRAIGYQSSKKFITTRCVIDEILV</sequence>
<evidence type="ECO:0000313" key="3">
    <source>
        <dbReference type="Proteomes" id="UP000447434"/>
    </source>
</evidence>
<dbReference type="EMBL" id="WOCE01000025">
    <property type="protein sequence ID" value="KAE9584804.1"/>
    <property type="molecule type" value="Genomic_DNA"/>
</dbReference>
<proteinExistence type="predicted"/>
<keyword evidence="1" id="KW-0812">Transmembrane</keyword>